<dbReference type="AlphaFoldDB" id="A0A8J7Y5P6"/>
<gene>
    <name evidence="1" type="ORF">KTS45_12465</name>
</gene>
<proteinExistence type="predicted"/>
<sequence length="333" mass="39066">MSGEETPDPDELVVRASYRLPINPEEEDLSGIQEYLRFCLQQDGFIHADIDLEIWEPAPRSMTFHADLPNPNPSIFDKLKQKFSLSSEREFNNKSHLTKLSNRRPDLPYSIIFHFVPVHLEDGQEFELQIESEPTALQQYRQGVLSESRDYDEKNVAHTNKRQVRQISSRLGLQALRQPYIVAEFLEPTIAPQQRDVLEKSEYGATATQYIDEADKCFQRRDFRAALNCYILAIEWLIISYFENEVDRDLLEEEEQRQDIHGGFQLYHLVDYLDDENIVSTTTIDKLESWAETERHWMAHHKFGEMPREDIYPIKKRTEVLSKGLFPEIKSSQ</sequence>
<dbReference type="EMBL" id="JAHQXF010000002">
    <property type="protein sequence ID" value="MBV0925010.1"/>
    <property type="molecule type" value="Genomic_DNA"/>
</dbReference>
<dbReference type="Proteomes" id="UP000766550">
    <property type="component" value="Unassembled WGS sequence"/>
</dbReference>
<evidence type="ECO:0000313" key="2">
    <source>
        <dbReference type="Proteomes" id="UP000766550"/>
    </source>
</evidence>
<name>A0A8J7Y5P6_9EURY</name>
<organism evidence="1 2">
    <name type="scientific">Haloarcula limicola</name>
    <dbReference type="NCBI Taxonomy" id="1429915"/>
    <lineage>
        <taxon>Archaea</taxon>
        <taxon>Methanobacteriati</taxon>
        <taxon>Methanobacteriota</taxon>
        <taxon>Stenosarchaea group</taxon>
        <taxon>Halobacteria</taxon>
        <taxon>Halobacteriales</taxon>
        <taxon>Haloarculaceae</taxon>
        <taxon>Haloarcula</taxon>
    </lineage>
</organism>
<evidence type="ECO:0000313" key="1">
    <source>
        <dbReference type="EMBL" id="MBV0925010.1"/>
    </source>
</evidence>
<keyword evidence="2" id="KW-1185">Reference proteome</keyword>
<dbReference type="RefSeq" id="WP_162317853.1">
    <property type="nucleotide sequence ID" value="NZ_JAHQXF010000002.1"/>
</dbReference>
<accession>A0A8J7Y5P6</accession>
<comment type="caution">
    <text evidence="1">The sequence shown here is derived from an EMBL/GenBank/DDBJ whole genome shotgun (WGS) entry which is preliminary data.</text>
</comment>
<reference evidence="1 2" key="1">
    <citation type="submission" date="2021-06" db="EMBL/GenBank/DDBJ databases">
        <title>New haloarchaea isolates fom saline soil.</title>
        <authorList>
            <person name="Duran-Viseras A."/>
            <person name="Sanchez-Porro C.S."/>
            <person name="Ventosa A."/>
        </authorList>
    </citation>
    <scope>NUCLEOTIDE SEQUENCE [LARGE SCALE GENOMIC DNA]</scope>
    <source>
        <strain evidence="1 2">JCM 183640</strain>
    </source>
</reference>
<protein>
    <submittedName>
        <fullName evidence="1">Uncharacterized protein</fullName>
    </submittedName>
</protein>
<dbReference type="OrthoDB" id="275830at2157"/>